<proteinExistence type="predicted"/>
<evidence type="ECO:0000313" key="4">
    <source>
        <dbReference type="EMBL" id="ABQ30184.1"/>
    </source>
</evidence>
<dbReference type="KEGG" id="acr:Acry_0966"/>
<dbReference type="PROSITE" id="PS50883">
    <property type="entry name" value="EAL"/>
    <property type="match status" value="1"/>
</dbReference>
<accession>A5FX52</accession>
<evidence type="ECO:0000259" key="3">
    <source>
        <dbReference type="PROSITE" id="PS50887"/>
    </source>
</evidence>
<dbReference type="InterPro" id="IPR001633">
    <property type="entry name" value="EAL_dom"/>
</dbReference>
<dbReference type="STRING" id="349163.Acry_0966"/>
<dbReference type="Pfam" id="PF00563">
    <property type="entry name" value="EAL"/>
    <property type="match status" value="1"/>
</dbReference>
<dbReference type="SMART" id="SM00267">
    <property type="entry name" value="GGDEF"/>
    <property type="match status" value="1"/>
</dbReference>
<dbReference type="CDD" id="cd01948">
    <property type="entry name" value="EAL"/>
    <property type="match status" value="1"/>
</dbReference>
<dbReference type="AlphaFoldDB" id="A5FX52"/>
<gene>
    <name evidence="4" type="ordered locus">Acry_0966</name>
</gene>
<dbReference type="Gene3D" id="3.30.70.270">
    <property type="match status" value="1"/>
</dbReference>
<reference evidence="4 5" key="1">
    <citation type="submission" date="2007-05" db="EMBL/GenBank/DDBJ databases">
        <title>Complete sequence of chromosome of Acidiphilium cryptum JF-5.</title>
        <authorList>
            <consortium name="US DOE Joint Genome Institute"/>
            <person name="Copeland A."/>
            <person name="Lucas S."/>
            <person name="Lapidus A."/>
            <person name="Barry K."/>
            <person name="Detter J.C."/>
            <person name="Glavina del Rio T."/>
            <person name="Hammon N."/>
            <person name="Israni S."/>
            <person name="Dalin E."/>
            <person name="Tice H."/>
            <person name="Pitluck S."/>
            <person name="Sims D."/>
            <person name="Brettin T."/>
            <person name="Bruce D."/>
            <person name="Han C."/>
            <person name="Schmutz J."/>
            <person name="Larimer F."/>
            <person name="Land M."/>
            <person name="Hauser L."/>
            <person name="Kyrpides N."/>
            <person name="Kim E."/>
            <person name="Magnuson T."/>
            <person name="Richardson P."/>
        </authorList>
    </citation>
    <scope>NUCLEOTIDE SEQUENCE [LARGE SCALE GENOMIC DNA]</scope>
    <source>
        <strain evidence="4 5">JF-5</strain>
    </source>
</reference>
<dbReference type="PROSITE" id="PS50113">
    <property type="entry name" value="PAC"/>
    <property type="match status" value="1"/>
</dbReference>
<dbReference type="InterPro" id="IPR000014">
    <property type="entry name" value="PAS"/>
</dbReference>
<dbReference type="InterPro" id="IPR035965">
    <property type="entry name" value="PAS-like_dom_sf"/>
</dbReference>
<dbReference type="Pfam" id="PF08447">
    <property type="entry name" value="PAS_3"/>
    <property type="match status" value="1"/>
</dbReference>
<dbReference type="InterPro" id="IPR052155">
    <property type="entry name" value="Biofilm_reg_signaling"/>
</dbReference>
<dbReference type="EMBL" id="CP000697">
    <property type="protein sequence ID" value="ABQ30184.1"/>
    <property type="molecule type" value="Genomic_DNA"/>
</dbReference>
<dbReference type="CDD" id="cd01949">
    <property type="entry name" value="GGDEF"/>
    <property type="match status" value="1"/>
</dbReference>
<dbReference type="SUPFAM" id="SSF55785">
    <property type="entry name" value="PYP-like sensor domain (PAS domain)"/>
    <property type="match status" value="1"/>
</dbReference>
<dbReference type="InterPro" id="IPR035919">
    <property type="entry name" value="EAL_sf"/>
</dbReference>
<dbReference type="NCBIfam" id="TIGR00254">
    <property type="entry name" value="GGDEF"/>
    <property type="match status" value="1"/>
</dbReference>
<dbReference type="InterPro" id="IPR043128">
    <property type="entry name" value="Rev_trsase/Diguanyl_cyclase"/>
</dbReference>
<dbReference type="SMART" id="SM00052">
    <property type="entry name" value="EAL"/>
    <property type="match status" value="1"/>
</dbReference>
<dbReference type="InterPro" id="IPR000160">
    <property type="entry name" value="GGDEF_dom"/>
</dbReference>
<dbReference type="InterPro" id="IPR013655">
    <property type="entry name" value="PAS_fold_3"/>
</dbReference>
<dbReference type="HOGENOM" id="CLU_000445_70_20_5"/>
<feature type="domain" description="EAL" evidence="2">
    <location>
        <begin position="369"/>
        <end position="619"/>
    </location>
</feature>
<dbReference type="CDD" id="cd00130">
    <property type="entry name" value="PAS"/>
    <property type="match status" value="1"/>
</dbReference>
<keyword evidence="5" id="KW-1185">Reference proteome</keyword>
<organism evidence="4 5">
    <name type="scientific">Acidiphilium cryptum (strain JF-5)</name>
    <dbReference type="NCBI Taxonomy" id="349163"/>
    <lineage>
        <taxon>Bacteria</taxon>
        <taxon>Pseudomonadati</taxon>
        <taxon>Pseudomonadota</taxon>
        <taxon>Alphaproteobacteria</taxon>
        <taxon>Acetobacterales</taxon>
        <taxon>Acidocellaceae</taxon>
        <taxon>Acidiphilium</taxon>
    </lineage>
</organism>
<dbReference type="eggNOG" id="COG2202">
    <property type="taxonomic scope" value="Bacteria"/>
</dbReference>
<evidence type="ECO:0000313" key="5">
    <source>
        <dbReference type="Proteomes" id="UP000000245"/>
    </source>
</evidence>
<sequence>MGQKLQAGCVDPAEIDRLHETFIHASADLARDLHAGADDPAIRRFNLAAGMAFDVARRSIRCANEALEDLRTIHRIARIGNWRVRLDDHLTSWSEDMHELFGTDPDRFVPLFDVLTGQMDETDRTAFLATFRTVAETGQAAAAEIRIRGAEEGARRWFWIDMRPETDDTGAIVAVRGICQEITDRKVALERIRYMSSHDPLTNLINRTHLLERLDQILGEARRRRENVALLTFDIDDFKGINDLFGHAVADSVLREIAGRIARQVRESDLVARIGGDEFVVVQAGCEQPELVETLARRLLRTIADPIVLADGREIGISASVGIALHPFDGMTPGALLAHSSQALHVIKKERPNTLGFYDASVQSEWQKRRALEQDLRLALQHRELSLVYQPMFCMRSSLCSGFEALLRWNSPTHGPVAPDLFIGLAESIGLMEEVGTWVLREACAEAARWAVPLTVAVNVSPIQIQQGDLASVITETLNTTGLPANRLEIEVTESMLIRNFDRAVDTLQRIKALGVGISIDDFGTGYSSLATLRAFPFNKLKIDRSFVRDLAEESESLAIVNAVLGLGRGLRLPVVVEGVETERQADILRDCGADAIQGYLFGRPSPISAYSNITDPRVTSRRRLAV</sequence>
<dbReference type="Proteomes" id="UP000000245">
    <property type="component" value="Chromosome"/>
</dbReference>
<dbReference type="eggNOG" id="COG5001">
    <property type="taxonomic scope" value="Bacteria"/>
</dbReference>
<protein>
    <submittedName>
        <fullName evidence="4">Diguanylate cyclase/phosphodiesterase</fullName>
    </submittedName>
</protein>
<dbReference type="Pfam" id="PF00990">
    <property type="entry name" value="GGDEF"/>
    <property type="match status" value="1"/>
</dbReference>
<dbReference type="PANTHER" id="PTHR44757">
    <property type="entry name" value="DIGUANYLATE CYCLASE DGCP"/>
    <property type="match status" value="1"/>
</dbReference>
<dbReference type="PROSITE" id="PS50887">
    <property type="entry name" value="GGDEF"/>
    <property type="match status" value="1"/>
</dbReference>
<dbReference type="SUPFAM" id="SSF55073">
    <property type="entry name" value="Nucleotide cyclase"/>
    <property type="match status" value="1"/>
</dbReference>
<dbReference type="RefSeq" id="WP_007421393.1">
    <property type="nucleotide sequence ID" value="NC_009484.1"/>
</dbReference>
<dbReference type="PANTHER" id="PTHR44757:SF2">
    <property type="entry name" value="BIOFILM ARCHITECTURE MAINTENANCE PROTEIN MBAA"/>
    <property type="match status" value="1"/>
</dbReference>
<dbReference type="Gene3D" id="3.30.450.20">
    <property type="entry name" value="PAS domain"/>
    <property type="match status" value="1"/>
</dbReference>
<dbReference type="Gene3D" id="3.20.20.450">
    <property type="entry name" value="EAL domain"/>
    <property type="match status" value="1"/>
</dbReference>
<dbReference type="InterPro" id="IPR000700">
    <property type="entry name" value="PAS-assoc_C"/>
</dbReference>
<evidence type="ECO:0000259" key="2">
    <source>
        <dbReference type="PROSITE" id="PS50883"/>
    </source>
</evidence>
<evidence type="ECO:0000259" key="1">
    <source>
        <dbReference type="PROSITE" id="PS50113"/>
    </source>
</evidence>
<dbReference type="SUPFAM" id="SSF141868">
    <property type="entry name" value="EAL domain-like"/>
    <property type="match status" value="1"/>
</dbReference>
<feature type="domain" description="PAC" evidence="1">
    <location>
        <begin position="141"/>
        <end position="194"/>
    </location>
</feature>
<feature type="domain" description="GGDEF" evidence="3">
    <location>
        <begin position="226"/>
        <end position="360"/>
    </location>
</feature>
<name>A5FX52_ACICJ</name>
<dbReference type="InterPro" id="IPR029787">
    <property type="entry name" value="Nucleotide_cyclase"/>
</dbReference>